<evidence type="ECO:0000256" key="1">
    <source>
        <dbReference type="ARBA" id="ARBA00009437"/>
    </source>
</evidence>
<dbReference type="InterPro" id="IPR036388">
    <property type="entry name" value="WH-like_DNA-bd_sf"/>
</dbReference>
<dbReference type="PATRIC" id="fig|1006551.4.peg.3024"/>
<dbReference type="AlphaFoldDB" id="A0A0H3H8P8"/>
<dbReference type="InterPro" id="IPR036390">
    <property type="entry name" value="WH_DNA-bd_sf"/>
</dbReference>
<dbReference type="Pfam" id="PF00126">
    <property type="entry name" value="HTH_1"/>
    <property type="match status" value="1"/>
</dbReference>
<gene>
    <name evidence="6" type="ordered locus">KOX_15045</name>
</gene>
<dbReference type="PANTHER" id="PTHR30537:SF58">
    <property type="entry name" value="HTH-TYPE TRANSCRIPTIONAL REGULATOR PERR"/>
    <property type="match status" value="1"/>
</dbReference>
<dbReference type="SUPFAM" id="SSF53850">
    <property type="entry name" value="Periplasmic binding protein-like II"/>
    <property type="match status" value="1"/>
</dbReference>
<dbReference type="FunFam" id="1.10.10.10:FF:000001">
    <property type="entry name" value="LysR family transcriptional regulator"/>
    <property type="match status" value="1"/>
</dbReference>
<protein>
    <submittedName>
        <fullName evidence="6">Putative LysR family regulatory protein</fullName>
    </submittedName>
</protein>
<dbReference type="GO" id="GO:0003700">
    <property type="term" value="F:DNA-binding transcription factor activity"/>
    <property type="evidence" value="ECO:0007669"/>
    <property type="project" value="InterPro"/>
</dbReference>
<dbReference type="Pfam" id="PF03466">
    <property type="entry name" value="LysR_substrate"/>
    <property type="match status" value="1"/>
</dbReference>
<evidence type="ECO:0000313" key="6">
    <source>
        <dbReference type="EMBL" id="AEX04733.1"/>
    </source>
</evidence>
<evidence type="ECO:0000256" key="3">
    <source>
        <dbReference type="ARBA" id="ARBA00023125"/>
    </source>
</evidence>
<dbReference type="PROSITE" id="PS50931">
    <property type="entry name" value="HTH_LYSR"/>
    <property type="match status" value="1"/>
</dbReference>
<evidence type="ECO:0000313" key="7">
    <source>
        <dbReference type="Proteomes" id="UP000007843"/>
    </source>
</evidence>
<sequence length="307" mass="34876">MNQPLQNKSLPMPSLRNIQAFIEVADTGSLNLAAENLNITASAVSHQIASLEQYLGKKIFSRSSKGMVLTTIGEKYLKEVSGALNIIGQATNQVINDIHQDYLRIHSAPSFGLLWLMPRLDKFRQAWPELKISLTCSYESIQFSRDNIDIDIRHGLSQWPTLVVKTIKNERVLPFSSSTYLAGRDVQSIEDLLACDLIHSDSTLIGWSNWLSWHKVRGWNKNFIFNFDRSYMSIEAARMGMGIILESNLLAGQSVSQRHLEPVFTRDVSMPVNAHHFVLPHPNEQKEKVKIFFAWVAEELSREGFHI</sequence>
<dbReference type="KEGG" id="kox:KOX_15045"/>
<dbReference type="RefSeq" id="WP_014228504.1">
    <property type="nucleotide sequence ID" value="NC_016612.1"/>
</dbReference>
<evidence type="ECO:0000256" key="2">
    <source>
        <dbReference type="ARBA" id="ARBA00023015"/>
    </source>
</evidence>
<dbReference type="Gene3D" id="1.10.10.10">
    <property type="entry name" value="Winged helix-like DNA-binding domain superfamily/Winged helix DNA-binding domain"/>
    <property type="match status" value="1"/>
</dbReference>
<dbReference type="GO" id="GO:0043565">
    <property type="term" value="F:sequence-specific DNA binding"/>
    <property type="evidence" value="ECO:0007669"/>
    <property type="project" value="TreeGrafter"/>
</dbReference>
<proteinExistence type="inferred from homology"/>
<dbReference type="GO" id="GO:0006351">
    <property type="term" value="P:DNA-templated transcription"/>
    <property type="evidence" value="ECO:0007669"/>
    <property type="project" value="TreeGrafter"/>
</dbReference>
<keyword evidence="2" id="KW-0805">Transcription regulation</keyword>
<name>A0A0H3H8P8_KLEM8</name>
<dbReference type="EMBL" id="CP003218">
    <property type="protein sequence ID" value="AEX04733.1"/>
    <property type="molecule type" value="Genomic_DNA"/>
</dbReference>
<dbReference type="InterPro" id="IPR000847">
    <property type="entry name" value="LysR_HTH_N"/>
</dbReference>
<dbReference type="HOGENOM" id="CLU_039613_37_0_6"/>
<dbReference type="PANTHER" id="PTHR30537">
    <property type="entry name" value="HTH-TYPE TRANSCRIPTIONAL REGULATOR"/>
    <property type="match status" value="1"/>
</dbReference>
<dbReference type="InterPro" id="IPR005119">
    <property type="entry name" value="LysR_subst-bd"/>
</dbReference>
<evidence type="ECO:0000256" key="4">
    <source>
        <dbReference type="ARBA" id="ARBA00023163"/>
    </source>
</evidence>
<keyword evidence="3" id="KW-0238">DNA-binding</keyword>
<dbReference type="PRINTS" id="PR00039">
    <property type="entry name" value="HTHLYSR"/>
</dbReference>
<dbReference type="Gene3D" id="3.40.190.10">
    <property type="entry name" value="Periplasmic binding protein-like II"/>
    <property type="match status" value="2"/>
</dbReference>
<dbReference type="SUPFAM" id="SSF46785">
    <property type="entry name" value="Winged helix' DNA-binding domain"/>
    <property type="match status" value="1"/>
</dbReference>
<dbReference type="InterPro" id="IPR058163">
    <property type="entry name" value="LysR-type_TF_proteobact-type"/>
</dbReference>
<accession>A0A0H3H8P8</accession>
<reference evidence="6 7" key="1">
    <citation type="journal article" date="2012" name="J. Bacteriol.">
        <title>Complete genome sequence of Klebsiella oxytoca KCTC 1686, used in production of 2,3-butanediol.</title>
        <authorList>
            <person name="Shin S.H."/>
            <person name="Kim S."/>
            <person name="Kim J.Y."/>
            <person name="Lee S."/>
            <person name="Um Y."/>
            <person name="Oh M.K."/>
            <person name="Kim Y.R."/>
            <person name="Lee J."/>
            <person name="Yang K.S."/>
        </authorList>
    </citation>
    <scope>NUCLEOTIDE SEQUENCE [LARGE SCALE GENOMIC DNA]</scope>
    <source>
        <strain evidence="7">ATCC 8724 / DSM 4798 / JCM 20051 / NBRC 3318 / NRRL B-199 / KCTC 1686</strain>
    </source>
</reference>
<dbReference type="Proteomes" id="UP000007843">
    <property type="component" value="Chromosome"/>
</dbReference>
<organism evidence="6 7">
    <name type="scientific">Klebsiella michiganensis (strain ATCC 8724 / DSM 4798 / JCM 20051 / NBRC 3318 / NRRL B-199 / KCTC 1686 / BUCSAV 143 / CCM 1901)</name>
    <dbReference type="NCBI Taxonomy" id="1006551"/>
    <lineage>
        <taxon>Bacteria</taxon>
        <taxon>Pseudomonadati</taxon>
        <taxon>Pseudomonadota</taxon>
        <taxon>Gammaproteobacteria</taxon>
        <taxon>Enterobacterales</taxon>
        <taxon>Enterobacteriaceae</taxon>
        <taxon>Klebsiella/Raoultella group</taxon>
        <taxon>Klebsiella</taxon>
    </lineage>
</organism>
<feature type="domain" description="HTH lysR-type" evidence="5">
    <location>
        <begin position="13"/>
        <end position="70"/>
    </location>
</feature>
<keyword evidence="4" id="KW-0804">Transcription</keyword>
<comment type="similarity">
    <text evidence="1">Belongs to the LysR transcriptional regulatory family.</text>
</comment>
<evidence type="ECO:0000259" key="5">
    <source>
        <dbReference type="PROSITE" id="PS50931"/>
    </source>
</evidence>